<proteinExistence type="predicted"/>
<keyword evidence="2" id="KW-1185">Reference proteome</keyword>
<name>A0ABV4K0P4_9BACT</name>
<gene>
    <name evidence="1" type="ORF">AB6M95_01545</name>
</gene>
<dbReference type="Proteomes" id="UP001568698">
    <property type="component" value="Unassembled WGS sequence"/>
</dbReference>
<comment type="caution">
    <text evidence="1">The sequence shown here is derived from an EMBL/GenBank/DDBJ whole genome shotgun (WGS) entry which is preliminary data.</text>
</comment>
<accession>A0ABV4K0P4</accession>
<reference evidence="1 2" key="1">
    <citation type="submission" date="2024-08" db="EMBL/GenBank/DDBJ databases">
        <title>Sulfate-reducing bacteria isolated from formation water of the oil field in Kazakhstan and description of Pseudodesulfovibrio sp.</title>
        <authorList>
            <person name="Bidzhieva S.K."/>
            <person name="Tourova T.P."/>
            <person name="Grouzdev D.S."/>
            <person name="Beletsky A.V."/>
            <person name="Sokolova D.S."/>
            <person name="Samigullina S.R."/>
            <person name="Poltaraus A.B."/>
            <person name="Avtukh A.N."/>
            <person name="Tereshina V.M."/>
            <person name="Zhaparov N.S."/>
            <person name="Mardanov A.V."/>
            <person name="Nazina T.N."/>
        </authorList>
    </citation>
    <scope>NUCLEOTIDE SEQUENCE [LARGE SCALE GENOMIC DNA]</scope>
    <source>
        <strain evidence="1 2">9FUS</strain>
    </source>
</reference>
<evidence type="ECO:0000313" key="2">
    <source>
        <dbReference type="Proteomes" id="UP001568698"/>
    </source>
</evidence>
<organism evidence="1 2">
    <name type="scientific">Pseudodesulfovibrio karagichevae</name>
    <dbReference type="NCBI Taxonomy" id="3239305"/>
    <lineage>
        <taxon>Bacteria</taxon>
        <taxon>Pseudomonadati</taxon>
        <taxon>Thermodesulfobacteriota</taxon>
        <taxon>Desulfovibrionia</taxon>
        <taxon>Desulfovibrionales</taxon>
        <taxon>Desulfovibrionaceae</taxon>
    </lineage>
</organism>
<evidence type="ECO:0000313" key="1">
    <source>
        <dbReference type="EMBL" id="MEZ7195418.1"/>
    </source>
</evidence>
<dbReference type="RefSeq" id="WP_371384969.1">
    <property type="nucleotide sequence ID" value="NZ_JBGLYH010000002.1"/>
</dbReference>
<sequence>MQAEYGIFTARCGKPRKLARLIKAAALEIKAHNAQLHAPMDYRKIKGPYLDNGQVCIDYEYEPMERD</sequence>
<dbReference type="EMBL" id="JBGLYH010000002">
    <property type="protein sequence ID" value="MEZ7195418.1"/>
    <property type="molecule type" value="Genomic_DNA"/>
</dbReference>
<protein>
    <submittedName>
        <fullName evidence="1">Uncharacterized protein</fullName>
    </submittedName>
</protein>